<evidence type="ECO:0000256" key="5">
    <source>
        <dbReference type="ARBA" id="ARBA00023098"/>
    </source>
</evidence>
<dbReference type="PANTHER" id="PTHR43667:SF1">
    <property type="entry name" value="CYCLOPROPANE-FATTY-ACYL-PHOSPHOLIPID SYNTHASE"/>
    <property type="match status" value="1"/>
</dbReference>
<protein>
    <submittedName>
        <fullName evidence="6">Replicative DNA helicase</fullName>
    </submittedName>
</protein>
<dbReference type="CDD" id="cd02440">
    <property type="entry name" value="AdoMet_MTases"/>
    <property type="match status" value="1"/>
</dbReference>
<dbReference type="Pfam" id="PF02353">
    <property type="entry name" value="CMAS"/>
    <property type="match status" value="1"/>
</dbReference>
<evidence type="ECO:0000256" key="4">
    <source>
        <dbReference type="ARBA" id="ARBA00022691"/>
    </source>
</evidence>
<name>A0A9W6MRS3_9HYPH</name>
<evidence type="ECO:0000256" key="3">
    <source>
        <dbReference type="ARBA" id="ARBA00022679"/>
    </source>
</evidence>
<dbReference type="GO" id="GO:0008168">
    <property type="term" value="F:methyltransferase activity"/>
    <property type="evidence" value="ECO:0007669"/>
    <property type="project" value="UniProtKB-KW"/>
</dbReference>
<reference evidence="6" key="1">
    <citation type="journal article" date="2014" name="Int. J. Syst. Evol. Microbiol.">
        <title>Complete genome sequence of Corynebacterium casei LMG S-19264T (=DSM 44701T), isolated from a smear-ripened cheese.</title>
        <authorList>
            <consortium name="US DOE Joint Genome Institute (JGI-PGF)"/>
            <person name="Walter F."/>
            <person name="Albersmeier A."/>
            <person name="Kalinowski J."/>
            <person name="Ruckert C."/>
        </authorList>
    </citation>
    <scope>NUCLEOTIDE SEQUENCE</scope>
    <source>
        <strain evidence="6">VKM B-1606</strain>
    </source>
</reference>
<dbReference type="PIRSF" id="PIRSF003085">
    <property type="entry name" value="CMAS"/>
    <property type="match status" value="1"/>
</dbReference>
<keyword evidence="6" id="KW-0067">ATP-binding</keyword>
<keyword evidence="3" id="KW-0808">Transferase</keyword>
<proteinExistence type="inferred from homology"/>
<dbReference type="GO" id="GO:0004386">
    <property type="term" value="F:helicase activity"/>
    <property type="evidence" value="ECO:0007669"/>
    <property type="project" value="UniProtKB-KW"/>
</dbReference>
<keyword evidence="6" id="KW-0547">Nucleotide-binding</keyword>
<keyword evidence="6" id="KW-0347">Helicase</keyword>
<comment type="similarity">
    <text evidence="1">Belongs to the CFA/CMAS family.</text>
</comment>
<keyword evidence="5" id="KW-0443">Lipid metabolism</keyword>
<dbReference type="EMBL" id="BSFF01000002">
    <property type="protein sequence ID" value="GLK56050.1"/>
    <property type="molecule type" value="Genomic_DNA"/>
</dbReference>
<organism evidence="6 7">
    <name type="scientific">Methylopila capsulata</name>
    <dbReference type="NCBI Taxonomy" id="61654"/>
    <lineage>
        <taxon>Bacteria</taxon>
        <taxon>Pseudomonadati</taxon>
        <taxon>Pseudomonadota</taxon>
        <taxon>Alphaproteobacteria</taxon>
        <taxon>Hyphomicrobiales</taxon>
        <taxon>Methylopilaceae</taxon>
        <taxon>Methylopila</taxon>
    </lineage>
</organism>
<evidence type="ECO:0000256" key="1">
    <source>
        <dbReference type="ARBA" id="ARBA00010815"/>
    </source>
</evidence>
<evidence type="ECO:0000256" key="2">
    <source>
        <dbReference type="ARBA" id="ARBA00022603"/>
    </source>
</evidence>
<comment type="caution">
    <text evidence="6">The sequence shown here is derived from an EMBL/GenBank/DDBJ whole genome shotgun (WGS) entry which is preliminary data.</text>
</comment>
<keyword evidence="4" id="KW-0949">S-adenosyl-L-methionine</keyword>
<dbReference type="InterPro" id="IPR029063">
    <property type="entry name" value="SAM-dependent_MTases_sf"/>
</dbReference>
<dbReference type="SUPFAM" id="SSF53335">
    <property type="entry name" value="S-adenosyl-L-methionine-dependent methyltransferases"/>
    <property type="match status" value="1"/>
</dbReference>
<dbReference type="InterPro" id="IPR003333">
    <property type="entry name" value="CMAS"/>
</dbReference>
<accession>A0A9W6MRS3</accession>
<dbReference type="GO" id="GO:0008610">
    <property type="term" value="P:lipid biosynthetic process"/>
    <property type="evidence" value="ECO:0007669"/>
    <property type="project" value="InterPro"/>
</dbReference>
<dbReference type="Proteomes" id="UP001143400">
    <property type="component" value="Unassembled WGS sequence"/>
</dbReference>
<keyword evidence="2" id="KW-0489">Methyltransferase</keyword>
<dbReference type="GO" id="GO:0032259">
    <property type="term" value="P:methylation"/>
    <property type="evidence" value="ECO:0007669"/>
    <property type="project" value="UniProtKB-KW"/>
</dbReference>
<evidence type="ECO:0000313" key="6">
    <source>
        <dbReference type="EMBL" id="GLK56050.1"/>
    </source>
</evidence>
<reference evidence="6" key="2">
    <citation type="submission" date="2023-01" db="EMBL/GenBank/DDBJ databases">
        <authorList>
            <person name="Sun Q."/>
            <person name="Evtushenko L."/>
        </authorList>
    </citation>
    <scope>NUCLEOTIDE SEQUENCE</scope>
    <source>
        <strain evidence="6">VKM B-1606</strain>
    </source>
</reference>
<dbReference type="PANTHER" id="PTHR43667">
    <property type="entry name" value="CYCLOPROPANE-FATTY-ACYL-PHOSPHOLIPID SYNTHASE"/>
    <property type="match status" value="1"/>
</dbReference>
<dbReference type="RefSeq" id="WP_204949142.1">
    <property type="nucleotide sequence ID" value="NZ_BSFF01000002.1"/>
</dbReference>
<dbReference type="Gene3D" id="3.40.50.150">
    <property type="entry name" value="Vaccinia Virus protein VP39"/>
    <property type="match status" value="1"/>
</dbReference>
<gene>
    <name evidence="6" type="primary">dnaC</name>
    <name evidence="6" type="ORF">GCM10008170_20690</name>
</gene>
<dbReference type="InterPro" id="IPR050723">
    <property type="entry name" value="CFA/CMAS"/>
</dbReference>
<evidence type="ECO:0000313" key="7">
    <source>
        <dbReference type="Proteomes" id="UP001143400"/>
    </source>
</evidence>
<dbReference type="AlphaFoldDB" id="A0A9W6MRS3"/>
<sequence>MESLLAGILKRIVSHGRLTVVMASGARHVFGDGSGPPIGLRFADRRAQWAFVLDPYLKMGELFMEGRLLVEQGDIYQALDLLLGELRGKPEPLPARLLHKLRFALRCFAQRNGLTRSRRNVAHHYDLDGRLYDLFLDHDRQYSCAYYDREDLTLEEAQAAKRRHIAAKLALRGGERVLDIGSGWGGLGLYLAGVAGAREVLGVTLSEEQLALARRRAAQGGLADRVTFELRDYRTLDGAFDRIVSVGMFEHVGVTQYRTFFEKARDLLAPDGVMLLHTIGLSDGPWFTNPWIDKYIFPGGALPALSEMLPLIEKAGLVVTDVEVLRLHYAFTLRDWRARFLARREEAARLYDERFCRMWEFYLAASEAAFRHQGAVVFQLQLARRQDAVPLTRGYIEMAEAALERKERCGGLAAAAE</sequence>
<keyword evidence="6" id="KW-0378">Hydrolase</keyword>